<dbReference type="GO" id="GO:0009089">
    <property type="term" value="P:lysine biosynthetic process via diaminopimelate"/>
    <property type="evidence" value="ECO:0007669"/>
    <property type="project" value="UniProtKB-UniRule"/>
</dbReference>
<feature type="binding site" evidence="13">
    <location>
        <begin position="99"/>
        <end position="101"/>
    </location>
    <ligand>
        <name>NAD(+)</name>
        <dbReference type="ChEBI" id="CHEBI:57540"/>
    </ligand>
</feature>
<evidence type="ECO:0000256" key="5">
    <source>
        <dbReference type="ARBA" id="ARBA00022915"/>
    </source>
</evidence>
<sequence>MINVGVTGASGRMGRLIIDNILRSEDVCLTSAFDLVNIGKDVGEVAQIGTLNVPLSHVDDMEPVLKESGTQVLIDFTIANATAVNAPRAAASGVDLVIGTTGLTAEQKKAIEDSILENGVSGIISPNYSVGVNVFFRILKEAAKYLGDTDIEIIEAHHNQKKDAPSGTAKGAAEVISEALGGKEYVYGREGLAPRGKEIGIHAVRGGDIVGDHTVLFAGDGERIEIKHQAHSRQAFAGGAVKAAAWIGNADPGLYTMQDILGL</sequence>
<dbReference type="AlphaFoldDB" id="A0A1I4TLH1"/>
<reference evidence="17" key="1">
    <citation type="submission" date="2016-10" db="EMBL/GenBank/DDBJ databases">
        <authorList>
            <person name="Varghese N."/>
            <person name="Submissions S."/>
        </authorList>
    </citation>
    <scope>NUCLEOTIDE SEQUENCE [LARGE SCALE GENOMIC DNA]</scope>
    <source>
        <strain evidence="17">Mob M</strain>
    </source>
</reference>
<comment type="catalytic activity">
    <reaction evidence="12 13">
        <text>(S)-2,3,4,5-tetrahydrodipicolinate + NAD(+) + H2O = (2S,4S)-4-hydroxy-2,3,4,5-tetrahydrodipicolinate + NADH + H(+)</text>
        <dbReference type="Rhea" id="RHEA:35323"/>
        <dbReference type="ChEBI" id="CHEBI:15377"/>
        <dbReference type="ChEBI" id="CHEBI:15378"/>
        <dbReference type="ChEBI" id="CHEBI:16845"/>
        <dbReference type="ChEBI" id="CHEBI:57540"/>
        <dbReference type="ChEBI" id="CHEBI:57945"/>
        <dbReference type="ChEBI" id="CHEBI:67139"/>
        <dbReference type="EC" id="1.17.1.8"/>
    </reaction>
</comment>
<dbReference type="GO" id="GO:0016726">
    <property type="term" value="F:oxidoreductase activity, acting on CH or CH2 groups, NAD or NADP as acceptor"/>
    <property type="evidence" value="ECO:0007669"/>
    <property type="project" value="UniProtKB-UniRule"/>
</dbReference>
<dbReference type="RefSeq" id="WP_091937106.1">
    <property type="nucleotide sequence ID" value="NZ_FOUJ01000005.1"/>
</dbReference>
<dbReference type="UniPathway" id="UPA00034">
    <property type="reaction ID" value="UER00018"/>
</dbReference>
<dbReference type="PANTHER" id="PTHR20836:SF0">
    <property type="entry name" value="4-HYDROXY-TETRAHYDRODIPICOLINATE REDUCTASE 1, CHLOROPLASTIC-RELATED"/>
    <property type="match status" value="1"/>
</dbReference>
<dbReference type="HAMAP" id="MF_00102">
    <property type="entry name" value="DapB"/>
    <property type="match status" value="1"/>
</dbReference>
<keyword evidence="5 13" id="KW-0220">Diaminopimelate biosynthesis</keyword>
<dbReference type="CDD" id="cd02274">
    <property type="entry name" value="DHDPR_N"/>
    <property type="match status" value="1"/>
</dbReference>
<evidence type="ECO:0000256" key="9">
    <source>
        <dbReference type="ARBA" id="ARBA00037922"/>
    </source>
</evidence>
<feature type="binding site" evidence="13">
    <location>
        <begin position="167"/>
        <end position="168"/>
    </location>
    <ligand>
        <name>(S)-2,3,4,5-tetrahydrodipicolinate</name>
        <dbReference type="ChEBI" id="CHEBI:16845"/>
    </ligand>
</feature>
<evidence type="ECO:0000256" key="4">
    <source>
        <dbReference type="ARBA" id="ARBA00022857"/>
    </source>
</evidence>
<dbReference type="SUPFAM" id="SSF55347">
    <property type="entry name" value="Glyceraldehyde-3-phosphate dehydrogenase-like, C-terminal domain"/>
    <property type="match status" value="1"/>
</dbReference>
<evidence type="ECO:0000256" key="11">
    <source>
        <dbReference type="ARBA" id="ARBA00049080"/>
    </source>
</evidence>
<dbReference type="PANTHER" id="PTHR20836">
    <property type="entry name" value="DIHYDRODIPICOLINATE REDUCTASE"/>
    <property type="match status" value="1"/>
</dbReference>
<dbReference type="InterPro" id="IPR000846">
    <property type="entry name" value="DapB_N"/>
</dbReference>
<dbReference type="FunFam" id="3.30.360.10:FF:000004">
    <property type="entry name" value="4-hydroxy-tetrahydrodipicolinate reductase"/>
    <property type="match status" value="1"/>
</dbReference>
<dbReference type="InterPro" id="IPR023940">
    <property type="entry name" value="DHDPR_bac"/>
</dbReference>
<dbReference type="GO" id="GO:0051287">
    <property type="term" value="F:NAD binding"/>
    <property type="evidence" value="ECO:0007669"/>
    <property type="project" value="UniProtKB-UniRule"/>
</dbReference>
<comment type="subunit">
    <text evidence="13">Homotetramer.</text>
</comment>
<gene>
    <name evidence="13" type="primary">dapB</name>
    <name evidence="16" type="ORF">SAMN04488696_2327</name>
</gene>
<dbReference type="EC" id="1.17.1.8" evidence="10 13"/>
<accession>A0A1I4TLH1</accession>
<dbReference type="SUPFAM" id="SSF51735">
    <property type="entry name" value="NAD(P)-binding Rossmann-fold domains"/>
    <property type="match status" value="1"/>
</dbReference>
<evidence type="ECO:0000256" key="12">
    <source>
        <dbReference type="ARBA" id="ARBA00049396"/>
    </source>
</evidence>
<evidence type="ECO:0000256" key="6">
    <source>
        <dbReference type="ARBA" id="ARBA00023002"/>
    </source>
</evidence>
<evidence type="ECO:0000313" key="17">
    <source>
        <dbReference type="Proteomes" id="UP000198535"/>
    </source>
</evidence>
<keyword evidence="3 13" id="KW-0028">Amino-acid biosynthesis</keyword>
<dbReference type="Gene3D" id="3.30.360.10">
    <property type="entry name" value="Dihydrodipicolinate Reductase, domain 2"/>
    <property type="match status" value="1"/>
</dbReference>
<dbReference type="EMBL" id="FOUJ01000005">
    <property type="protein sequence ID" value="SFM77473.1"/>
    <property type="molecule type" value="Genomic_DNA"/>
</dbReference>
<feature type="domain" description="Dihydrodipicolinate reductase N-terminal" evidence="14">
    <location>
        <begin position="2"/>
        <end position="128"/>
    </location>
</feature>
<organism evidence="16 17">
    <name type="scientific">Methanolobus profundi</name>
    <dbReference type="NCBI Taxonomy" id="487685"/>
    <lineage>
        <taxon>Archaea</taxon>
        <taxon>Methanobacteriati</taxon>
        <taxon>Methanobacteriota</taxon>
        <taxon>Stenosarchaea group</taxon>
        <taxon>Methanomicrobia</taxon>
        <taxon>Methanosarcinales</taxon>
        <taxon>Methanosarcinaceae</taxon>
        <taxon>Methanolobus</taxon>
    </lineage>
</organism>
<protein>
    <recommendedName>
        <fullName evidence="10 13">4-hydroxy-tetrahydrodipicolinate reductase</fullName>
        <shortName evidence="13">HTPA reductase</shortName>
        <ecNumber evidence="10 13">1.17.1.8</ecNumber>
    </recommendedName>
</protein>
<dbReference type="Pfam" id="PF01113">
    <property type="entry name" value="DapB_N"/>
    <property type="match status" value="1"/>
</dbReference>
<dbReference type="NCBIfam" id="TIGR00036">
    <property type="entry name" value="dapB"/>
    <property type="match status" value="1"/>
</dbReference>
<keyword evidence="7 13" id="KW-0520">NAD</keyword>
<dbReference type="GO" id="GO:0019877">
    <property type="term" value="P:diaminopimelate biosynthetic process"/>
    <property type="evidence" value="ECO:0007669"/>
    <property type="project" value="UniProtKB-UniRule"/>
</dbReference>
<evidence type="ECO:0000256" key="7">
    <source>
        <dbReference type="ARBA" id="ARBA00023027"/>
    </source>
</evidence>
<dbReference type="GO" id="GO:0008839">
    <property type="term" value="F:4-hydroxy-tetrahydrodipicolinate reductase"/>
    <property type="evidence" value="ECO:0007669"/>
    <property type="project" value="UniProtKB-UniRule"/>
</dbReference>
<name>A0A1I4TLH1_9EURY</name>
<dbReference type="GO" id="GO:0050661">
    <property type="term" value="F:NADP binding"/>
    <property type="evidence" value="ECO:0007669"/>
    <property type="project" value="UniProtKB-UniRule"/>
</dbReference>
<proteinExistence type="inferred from homology"/>
<comment type="subcellular location">
    <subcellularLocation>
        <location evidence="13">Cytoplasm</location>
    </subcellularLocation>
</comment>
<keyword evidence="17" id="KW-1185">Reference proteome</keyword>
<comment type="similarity">
    <text evidence="1 13">Belongs to the DapB family.</text>
</comment>
<comment type="function">
    <text evidence="13">Catalyzes the conversion of 4-hydroxy-tetrahydrodipicolinate (HTPA) to tetrahydrodipicolinate.</text>
</comment>
<dbReference type="GO" id="GO:0005737">
    <property type="term" value="C:cytoplasm"/>
    <property type="evidence" value="ECO:0007669"/>
    <property type="project" value="UniProtKB-SubCell"/>
</dbReference>
<comment type="catalytic activity">
    <reaction evidence="11 13">
        <text>(S)-2,3,4,5-tetrahydrodipicolinate + NADP(+) + H2O = (2S,4S)-4-hydroxy-2,3,4,5-tetrahydrodipicolinate + NADPH + H(+)</text>
        <dbReference type="Rhea" id="RHEA:35331"/>
        <dbReference type="ChEBI" id="CHEBI:15377"/>
        <dbReference type="ChEBI" id="CHEBI:15378"/>
        <dbReference type="ChEBI" id="CHEBI:16845"/>
        <dbReference type="ChEBI" id="CHEBI:57783"/>
        <dbReference type="ChEBI" id="CHEBI:58349"/>
        <dbReference type="ChEBI" id="CHEBI:67139"/>
        <dbReference type="EC" id="1.17.1.8"/>
    </reaction>
</comment>
<dbReference type="Gene3D" id="3.40.50.720">
    <property type="entry name" value="NAD(P)-binding Rossmann-like Domain"/>
    <property type="match status" value="1"/>
</dbReference>
<dbReference type="PIRSF" id="PIRSF000161">
    <property type="entry name" value="DHPR"/>
    <property type="match status" value="1"/>
</dbReference>
<feature type="binding site" evidence="13">
    <location>
        <begin position="8"/>
        <end position="13"/>
    </location>
    <ligand>
        <name>NAD(+)</name>
        <dbReference type="ChEBI" id="CHEBI:57540"/>
    </ligand>
</feature>
<feature type="active site" description="Proton donor" evidence="13">
    <location>
        <position position="161"/>
    </location>
</feature>
<evidence type="ECO:0000256" key="10">
    <source>
        <dbReference type="ARBA" id="ARBA00038983"/>
    </source>
</evidence>
<evidence type="ECO:0000256" key="13">
    <source>
        <dbReference type="HAMAP-Rule" id="MF_00102"/>
    </source>
</evidence>
<evidence type="ECO:0000259" key="14">
    <source>
        <dbReference type="Pfam" id="PF01113"/>
    </source>
</evidence>
<keyword evidence="4 13" id="KW-0521">NADP</keyword>
<evidence type="ECO:0000256" key="3">
    <source>
        <dbReference type="ARBA" id="ARBA00022605"/>
    </source>
</evidence>
<feature type="active site" description="Proton donor/acceptor" evidence="13">
    <location>
        <position position="157"/>
    </location>
</feature>
<dbReference type="STRING" id="487685.SAMN04488696_2327"/>
<evidence type="ECO:0000256" key="8">
    <source>
        <dbReference type="ARBA" id="ARBA00023154"/>
    </source>
</evidence>
<dbReference type="InterPro" id="IPR036291">
    <property type="entry name" value="NAD(P)-bd_dom_sf"/>
</dbReference>
<dbReference type="OrthoDB" id="195035at2157"/>
<keyword evidence="8 13" id="KW-0457">Lysine biosynthesis</keyword>
<comment type="pathway">
    <text evidence="9 13">Amino-acid biosynthesis; L-lysine biosynthesis via DAP pathway; (S)-tetrahydrodipicolinate from L-aspartate: step 4/4.</text>
</comment>
<dbReference type="InterPro" id="IPR022663">
    <property type="entry name" value="DapB_C"/>
</dbReference>
<dbReference type="InterPro" id="IPR022664">
    <property type="entry name" value="DapB_N_CS"/>
</dbReference>
<keyword evidence="6 13" id="KW-0560">Oxidoreductase</keyword>
<evidence type="ECO:0000256" key="2">
    <source>
        <dbReference type="ARBA" id="ARBA00022490"/>
    </source>
</evidence>
<dbReference type="Proteomes" id="UP000198535">
    <property type="component" value="Unassembled WGS sequence"/>
</dbReference>
<feature type="binding site" evidence="13">
    <location>
        <begin position="125"/>
        <end position="128"/>
    </location>
    <ligand>
        <name>NAD(+)</name>
        <dbReference type="ChEBI" id="CHEBI:57540"/>
    </ligand>
</feature>
<evidence type="ECO:0000259" key="15">
    <source>
        <dbReference type="Pfam" id="PF05173"/>
    </source>
</evidence>
<comment type="caution">
    <text evidence="13">Was originally thought to be a dihydrodipicolinate reductase (DHDPR), catalyzing the conversion of dihydrodipicolinate to tetrahydrodipicolinate. However, it was shown in E.coli that the substrate of the enzymatic reaction is not dihydrodipicolinate (DHDP) but in fact (2S,4S)-4-hydroxy-2,3,4,5-tetrahydrodipicolinic acid (HTPA), the product released by the DapA-catalyzed reaction.</text>
</comment>
<feature type="domain" description="Dihydrodipicolinate reductase C-terminal" evidence="15">
    <location>
        <begin position="131"/>
        <end position="261"/>
    </location>
</feature>
<dbReference type="Pfam" id="PF05173">
    <property type="entry name" value="DapB_C"/>
    <property type="match status" value="1"/>
</dbReference>
<dbReference type="PROSITE" id="PS01298">
    <property type="entry name" value="DAPB"/>
    <property type="match status" value="1"/>
</dbReference>
<feature type="binding site" evidence="13">
    <location>
        <position position="158"/>
    </location>
    <ligand>
        <name>(S)-2,3,4,5-tetrahydrodipicolinate</name>
        <dbReference type="ChEBI" id="CHEBI:16845"/>
    </ligand>
</feature>
<evidence type="ECO:0000256" key="1">
    <source>
        <dbReference type="ARBA" id="ARBA00006642"/>
    </source>
</evidence>
<comment type="caution">
    <text evidence="13">Lacks conserved residue(s) required for the propagation of feature annotation.</text>
</comment>
<evidence type="ECO:0000313" key="16">
    <source>
        <dbReference type="EMBL" id="SFM77473.1"/>
    </source>
</evidence>
<keyword evidence="2 13" id="KW-0963">Cytoplasm</keyword>